<name>A0A365YSM6_9PROT</name>
<sequence length="60" mass="6897">MIFEKSRRDMAYLEKVAPGIFCFSCRQANFIHLSATSGRGILIPKQSIFIMPWHGEICLH</sequence>
<organism evidence="1 2">
    <name type="scientific">Novacetimonas cocois</name>
    <dbReference type="NCBI Taxonomy" id="1747507"/>
    <lineage>
        <taxon>Bacteria</taxon>
        <taxon>Pseudomonadati</taxon>
        <taxon>Pseudomonadota</taxon>
        <taxon>Alphaproteobacteria</taxon>
        <taxon>Acetobacterales</taxon>
        <taxon>Acetobacteraceae</taxon>
        <taxon>Novacetimonas</taxon>
    </lineage>
</organism>
<reference evidence="1 2" key="1">
    <citation type="submission" date="2018-05" db="EMBL/GenBank/DDBJ databases">
        <title>Komagataeibacter cocois sp. nov., for a novel cellulose- producing strain isolated from coconut milk.</title>
        <authorList>
            <person name="Liu L."/>
            <person name="Wang Y."/>
            <person name="Liu S."/>
            <person name="Bi J."/>
            <person name="Chen H."/>
            <person name="Deng J."/>
            <person name="Zhang C."/>
            <person name="Hu Q."/>
            <person name="Li C."/>
        </authorList>
    </citation>
    <scope>NUCLEOTIDE SEQUENCE [LARGE SCALE GENOMIC DNA]</scope>
    <source>
        <strain evidence="1 2">WE7</strain>
    </source>
</reference>
<evidence type="ECO:0000313" key="2">
    <source>
        <dbReference type="Proteomes" id="UP000252680"/>
    </source>
</evidence>
<accession>A0A365YSM6</accession>
<proteinExistence type="predicted"/>
<dbReference type="AlphaFoldDB" id="A0A365YSM6"/>
<dbReference type="EMBL" id="QEXL01000016">
    <property type="protein sequence ID" value="RBM05831.1"/>
    <property type="molecule type" value="Genomic_DNA"/>
</dbReference>
<comment type="caution">
    <text evidence="1">The sequence shown here is derived from an EMBL/GenBank/DDBJ whole genome shotgun (WGS) entry which is preliminary data.</text>
</comment>
<protein>
    <submittedName>
        <fullName evidence="1">Uncharacterized protein</fullName>
    </submittedName>
</protein>
<evidence type="ECO:0000313" key="1">
    <source>
        <dbReference type="EMBL" id="RBM05831.1"/>
    </source>
</evidence>
<keyword evidence="2" id="KW-1185">Reference proteome</keyword>
<gene>
    <name evidence="1" type="ORF">NJLHNGOC_12205</name>
</gene>
<dbReference type="Proteomes" id="UP000252680">
    <property type="component" value="Unassembled WGS sequence"/>
</dbReference>